<evidence type="ECO:0000313" key="6">
    <source>
        <dbReference type="EMBL" id="MBV7380424.1"/>
    </source>
</evidence>
<dbReference type="Proteomes" id="UP000756530">
    <property type="component" value="Unassembled WGS sequence"/>
</dbReference>
<dbReference type="CDD" id="cd11715">
    <property type="entry name" value="THUMP_AdoMetMT"/>
    <property type="match status" value="1"/>
</dbReference>
<reference evidence="6 7" key="1">
    <citation type="submission" date="2021-05" db="EMBL/GenBank/DDBJ databases">
        <title>Culturable bacteria isolated from Daya Bay.</title>
        <authorList>
            <person name="Zheng W."/>
            <person name="Yu S."/>
            <person name="Huang Y."/>
        </authorList>
    </citation>
    <scope>NUCLEOTIDE SEQUENCE [LARGE SCALE GENOMIC DNA]</scope>
    <source>
        <strain evidence="6 7">DP4N28-5</strain>
    </source>
</reference>
<evidence type="ECO:0000256" key="2">
    <source>
        <dbReference type="ARBA" id="ARBA00022679"/>
    </source>
</evidence>
<comment type="caution">
    <text evidence="6">The sequence shown here is derived from an EMBL/GenBank/DDBJ whole genome shotgun (WGS) entry which is preliminary data.</text>
</comment>
<dbReference type="EMBL" id="JAHUZE010000004">
    <property type="protein sequence ID" value="MBV7380424.1"/>
    <property type="molecule type" value="Genomic_DNA"/>
</dbReference>
<keyword evidence="2" id="KW-0808">Transferase</keyword>
<accession>A0ABS6T5B4</accession>
<evidence type="ECO:0000259" key="4">
    <source>
        <dbReference type="Pfam" id="PF02926"/>
    </source>
</evidence>
<organism evidence="6 7">
    <name type="scientific">Maritimibacter dapengensis</name>
    <dbReference type="NCBI Taxonomy" id="2836868"/>
    <lineage>
        <taxon>Bacteria</taxon>
        <taxon>Pseudomonadati</taxon>
        <taxon>Pseudomonadota</taxon>
        <taxon>Alphaproteobacteria</taxon>
        <taxon>Rhodobacterales</taxon>
        <taxon>Roseobacteraceae</taxon>
        <taxon>Maritimibacter</taxon>
    </lineage>
</organism>
<dbReference type="GO" id="GO:0032259">
    <property type="term" value="P:methylation"/>
    <property type="evidence" value="ECO:0007669"/>
    <property type="project" value="UniProtKB-KW"/>
</dbReference>
<keyword evidence="7" id="KW-1185">Reference proteome</keyword>
<evidence type="ECO:0000259" key="5">
    <source>
        <dbReference type="Pfam" id="PF22020"/>
    </source>
</evidence>
<dbReference type="InterPro" id="IPR054170">
    <property type="entry name" value="RlmL_1st"/>
</dbReference>
<dbReference type="PANTHER" id="PTHR47313">
    <property type="entry name" value="RIBOSOMAL RNA LARGE SUBUNIT METHYLTRANSFERASE K/L"/>
    <property type="match status" value="1"/>
</dbReference>
<dbReference type="PROSITE" id="PS00092">
    <property type="entry name" value="N6_MTASE"/>
    <property type="match status" value="1"/>
</dbReference>
<dbReference type="PANTHER" id="PTHR47313:SF1">
    <property type="entry name" value="RIBOSOMAL RNA LARGE SUBUNIT METHYLTRANSFERASE K_L"/>
    <property type="match status" value="1"/>
</dbReference>
<dbReference type="InterPro" id="IPR000241">
    <property type="entry name" value="RlmKL-like_Mtase"/>
</dbReference>
<proteinExistence type="predicted"/>
<dbReference type="InterPro" id="IPR004114">
    <property type="entry name" value="THUMP_dom"/>
</dbReference>
<evidence type="ECO:0000259" key="3">
    <source>
        <dbReference type="Pfam" id="PF01170"/>
    </source>
</evidence>
<feature type="domain" description="THUMP" evidence="4">
    <location>
        <begin position="71"/>
        <end position="148"/>
    </location>
</feature>
<protein>
    <submittedName>
        <fullName evidence="6">Class I SAM-dependent RNA methyltransferase</fullName>
    </submittedName>
</protein>
<dbReference type="PROSITE" id="PS01261">
    <property type="entry name" value="UPF0020"/>
    <property type="match status" value="1"/>
</dbReference>
<sequence>MDDLDFFGVCPPGLERYLAQEVNALGFERGKKEEGGVTMRGPWPEVWRANLELRGAVRVLVRIGSFRAVHFNQLEAEAKAFPWADWLTPDVPVRVEAATNKSKLYHAGAVKGRFETALERSLGCEVGTHGEVTLKVRIDRNLVTLSLDSSGESLHKRGQKGFTGKAPLRESLGALLLRACGYDGSEPLVDPMCGSGTFLLEGAGSAAGLQPGRGRGFAFQSFPSFDADAFARLIRPEPSRPAPAHFYGYDRDQGAIKGAAANAAAHGLSDAISLSCQPVSALTAPTTTPGLVIVNPPYGDRIGKPGSLIGLYSALGARLREHFGGWRVGIVTTDAKLAHATGLDLTSGPVIDNGGLKVKLYQGKIGG</sequence>
<dbReference type="RefSeq" id="WP_218393632.1">
    <property type="nucleotide sequence ID" value="NZ_JAHUZE010000004.1"/>
</dbReference>
<dbReference type="Pfam" id="PF22020">
    <property type="entry name" value="RlmL_1st"/>
    <property type="match status" value="1"/>
</dbReference>
<evidence type="ECO:0000256" key="1">
    <source>
        <dbReference type="ARBA" id="ARBA00022603"/>
    </source>
</evidence>
<feature type="domain" description="RlmL ferredoxin-like" evidence="5">
    <location>
        <begin position="6"/>
        <end position="60"/>
    </location>
</feature>
<dbReference type="InterPro" id="IPR053943">
    <property type="entry name" value="RlmKL-like_Mtase_CS"/>
</dbReference>
<gene>
    <name evidence="6" type="ORF">KJP28_15980</name>
</gene>
<dbReference type="InterPro" id="IPR002052">
    <property type="entry name" value="DNA_methylase_N6_adenine_CS"/>
</dbReference>
<evidence type="ECO:0000313" key="7">
    <source>
        <dbReference type="Proteomes" id="UP000756530"/>
    </source>
</evidence>
<dbReference type="GO" id="GO:0008168">
    <property type="term" value="F:methyltransferase activity"/>
    <property type="evidence" value="ECO:0007669"/>
    <property type="project" value="UniProtKB-KW"/>
</dbReference>
<dbReference type="Pfam" id="PF01170">
    <property type="entry name" value="UPF0020"/>
    <property type="match status" value="1"/>
</dbReference>
<feature type="domain" description="Ribosomal RNA large subunit methyltransferase K/L-like methyltransferase" evidence="3">
    <location>
        <begin position="157"/>
        <end position="341"/>
    </location>
</feature>
<keyword evidence="1 6" id="KW-0489">Methyltransferase</keyword>
<name>A0ABS6T5B4_9RHOB</name>
<dbReference type="Pfam" id="PF02926">
    <property type="entry name" value="THUMP"/>
    <property type="match status" value="1"/>
</dbReference>